<keyword evidence="3" id="KW-1185">Reference proteome</keyword>
<dbReference type="PANTHER" id="PTHR33112">
    <property type="entry name" value="DOMAIN PROTEIN, PUTATIVE-RELATED"/>
    <property type="match status" value="1"/>
</dbReference>
<dbReference type="PANTHER" id="PTHR33112:SF10">
    <property type="entry name" value="TOL"/>
    <property type="match status" value="1"/>
</dbReference>
<dbReference type="EMBL" id="NPIC01000007">
    <property type="protein sequence ID" value="RDL34348.1"/>
    <property type="molecule type" value="Genomic_DNA"/>
</dbReference>
<dbReference type="Pfam" id="PF06985">
    <property type="entry name" value="HET"/>
    <property type="match status" value="1"/>
</dbReference>
<evidence type="ECO:0000313" key="3">
    <source>
        <dbReference type="Proteomes" id="UP000254866"/>
    </source>
</evidence>
<dbReference type="Proteomes" id="UP000254866">
    <property type="component" value="Unassembled WGS sequence"/>
</dbReference>
<dbReference type="STRING" id="2656787.A0A370TGN1"/>
<dbReference type="RefSeq" id="XP_031867330.1">
    <property type="nucleotide sequence ID" value="XM_032016099.1"/>
</dbReference>
<reference evidence="2 3" key="1">
    <citation type="journal article" date="2018" name="IMA Fungus">
        <title>IMA Genome-F 9: Draft genome sequence of Annulohypoxylon stygium, Aspergillus mulundensis, Berkeleyomyces basicola (syn. Thielaviopsis basicola), Ceratocystis smalleyi, two Cercospora beticola strains, Coleophoma cylindrospora, Fusarium fracticaudum, Phialophora cf. hyalina, and Morchella septimelata.</title>
        <authorList>
            <person name="Wingfield B.D."/>
            <person name="Bills G.F."/>
            <person name="Dong Y."/>
            <person name="Huang W."/>
            <person name="Nel W.J."/>
            <person name="Swalarsk-Parry B.S."/>
            <person name="Vaghefi N."/>
            <person name="Wilken P.M."/>
            <person name="An Z."/>
            <person name="de Beer Z.W."/>
            <person name="De Vos L."/>
            <person name="Chen L."/>
            <person name="Duong T.A."/>
            <person name="Gao Y."/>
            <person name="Hammerbacher A."/>
            <person name="Kikkert J.R."/>
            <person name="Li Y."/>
            <person name="Li H."/>
            <person name="Li K."/>
            <person name="Li Q."/>
            <person name="Liu X."/>
            <person name="Ma X."/>
            <person name="Naidoo K."/>
            <person name="Pethybridge S.J."/>
            <person name="Sun J."/>
            <person name="Steenkamp E.T."/>
            <person name="van der Nest M.A."/>
            <person name="van Wyk S."/>
            <person name="Wingfield M.J."/>
            <person name="Xiong C."/>
            <person name="Yue Q."/>
            <person name="Zhang X."/>
        </authorList>
    </citation>
    <scope>NUCLEOTIDE SEQUENCE [LARGE SCALE GENOMIC DNA]</scope>
    <source>
        <strain evidence="2 3">BP 5553</strain>
    </source>
</reference>
<feature type="domain" description="Heterokaryon incompatibility" evidence="1">
    <location>
        <begin position="145"/>
        <end position="308"/>
    </location>
</feature>
<organism evidence="2 3">
    <name type="scientific">Venustampulla echinocandica</name>
    <dbReference type="NCBI Taxonomy" id="2656787"/>
    <lineage>
        <taxon>Eukaryota</taxon>
        <taxon>Fungi</taxon>
        <taxon>Dikarya</taxon>
        <taxon>Ascomycota</taxon>
        <taxon>Pezizomycotina</taxon>
        <taxon>Leotiomycetes</taxon>
        <taxon>Helotiales</taxon>
        <taxon>Pleuroascaceae</taxon>
        <taxon>Venustampulla</taxon>
    </lineage>
</organism>
<comment type="caution">
    <text evidence="2">The sequence shown here is derived from an EMBL/GenBank/DDBJ whole genome shotgun (WGS) entry which is preliminary data.</text>
</comment>
<evidence type="ECO:0000259" key="1">
    <source>
        <dbReference type="Pfam" id="PF06985"/>
    </source>
</evidence>
<sequence>MHLDKARIPLISAYLSEIYVQTEPSVYRLDFKSQDYKRVGTFVLQQTGDRDDGLLHTPFSASTSSDEVLEVARGWIHDCLYKKNHDGSKKHAACPGIDPQNPWYPTRLIDLGLVADSGKPGQRVNPEQVRLVVTNEDEPKKGDVYVTLSHCWGKANFLRLEEGTISEFQKGIRLETLPKTFRHAISFARRLGRKVRYIWIDSLCIIQGQSDAQRRDWLNESAKMYEIYKNSYCNISATAATDSEQGLFFDREPRELWEDEINLNVDGIPGNKQSHKHPIKRCSVLDLSFWERNVDDAPVNRRAWVLQERLMAPRVLHFCQNQIAWECGKLDASESFRDGLPSYRLNRSDVVPSRGLKGLPEPELNGQNLCTSIAVYQRWKRVVEVYSKTKLTNPSDKLIALSGIAKMMSKEVGETYVAGLWKEYLASQLLWRVDPVYENGVFNYPSKRPELYRAPSFSWAAVDAPQGILYGEITNEGLLIEVVEDHVLPPPDTTDKFGLVQSGHVKVKGILKKIEMRKDPKIVSSNLFKRKETTRYAWRLDSKLDGLTGEWYSNVFLDSPNSDLDIFGPEGNLYCLPAQTDSEKYLICLLLQLEKKESMWTKSFRRIGTTKIPPYNSSGQKRVLALSGDELAVPDGNWDARAKRHTIRIV</sequence>
<proteinExistence type="predicted"/>
<gene>
    <name evidence="2" type="ORF">BP5553_07476</name>
</gene>
<dbReference type="InterPro" id="IPR010730">
    <property type="entry name" value="HET"/>
</dbReference>
<dbReference type="AlphaFoldDB" id="A0A370TGN1"/>
<evidence type="ECO:0000313" key="2">
    <source>
        <dbReference type="EMBL" id="RDL34348.1"/>
    </source>
</evidence>
<protein>
    <recommendedName>
        <fullName evidence="1">Heterokaryon incompatibility domain-containing protein</fullName>
    </recommendedName>
</protein>
<dbReference type="OrthoDB" id="5362512at2759"/>
<name>A0A370TGN1_9HELO</name>
<accession>A0A370TGN1</accession>
<dbReference type="GeneID" id="43600325"/>